<gene>
    <name evidence="1" type="ORF">DSCW_41800</name>
</gene>
<name>A0A5K7ZAC8_9BACT</name>
<evidence type="ECO:0000313" key="2">
    <source>
        <dbReference type="Proteomes" id="UP000427769"/>
    </source>
</evidence>
<reference evidence="1 2" key="1">
    <citation type="submission" date="2019-11" db="EMBL/GenBank/DDBJ databases">
        <title>Comparative genomics of hydrocarbon-degrading Desulfosarcina strains.</title>
        <authorList>
            <person name="Watanabe M."/>
            <person name="Kojima H."/>
            <person name="Fukui M."/>
        </authorList>
    </citation>
    <scope>NUCLEOTIDE SEQUENCE [LARGE SCALE GENOMIC DNA]</scope>
    <source>
        <strain evidence="1 2">PP31</strain>
    </source>
</reference>
<protein>
    <submittedName>
        <fullName evidence="1">Uncharacterized protein</fullName>
    </submittedName>
</protein>
<dbReference type="RefSeq" id="WP_155305568.1">
    <property type="nucleotide sequence ID" value="NZ_AP021875.1"/>
</dbReference>
<dbReference type="AlphaFoldDB" id="A0A5K7ZAC8"/>
<dbReference type="OrthoDB" id="5470789at2"/>
<evidence type="ECO:0000313" key="1">
    <source>
        <dbReference type="EMBL" id="BBO76763.1"/>
    </source>
</evidence>
<accession>A0A5K7ZAC8</accession>
<keyword evidence="2" id="KW-1185">Reference proteome</keyword>
<sequence length="184" mass="21017">MLDVAVAYNRYKFIGHEFLTWLWFIIESEPDVLRKADETLTSLTIGNRIVLENAINDASEIITIKGDDAGLEEGQLSLRKGAVVIEINLSYKSENQEWAFTLKGESLSFSSLKVPETGPVETGDDIEGMVLEKIYLYEKTVQLIRRLFHLFVKTRSSVKWKDSILPKMKKWIQAPPDSILTDEH</sequence>
<dbReference type="Proteomes" id="UP000427769">
    <property type="component" value="Chromosome"/>
</dbReference>
<proteinExistence type="predicted"/>
<dbReference type="KEGG" id="dwd:DSCW_41800"/>
<organism evidence="1 2">
    <name type="scientific">Desulfosarcina widdelii</name>
    <dbReference type="NCBI Taxonomy" id="947919"/>
    <lineage>
        <taxon>Bacteria</taxon>
        <taxon>Pseudomonadati</taxon>
        <taxon>Thermodesulfobacteriota</taxon>
        <taxon>Desulfobacteria</taxon>
        <taxon>Desulfobacterales</taxon>
        <taxon>Desulfosarcinaceae</taxon>
        <taxon>Desulfosarcina</taxon>
    </lineage>
</organism>
<dbReference type="EMBL" id="AP021875">
    <property type="protein sequence ID" value="BBO76763.1"/>
    <property type="molecule type" value="Genomic_DNA"/>
</dbReference>